<dbReference type="PANTHER" id="PTHR47019:SF1">
    <property type="entry name" value="LIPID II FLIPPASE MURJ"/>
    <property type="match status" value="1"/>
</dbReference>
<feature type="transmembrane region" description="Helical" evidence="10">
    <location>
        <begin position="32"/>
        <end position="51"/>
    </location>
</feature>
<dbReference type="GO" id="GO:0071555">
    <property type="term" value="P:cell wall organization"/>
    <property type="evidence" value="ECO:0007669"/>
    <property type="project" value="UniProtKB-UniRule"/>
</dbReference>
<dbReference type="UniPathway" id="UPA00219"/>
<evidence type="ECO:0000256" key="1">
    <source>
        <dbReference type="ARBA" id="ARBA00004651"/>
    </source>
</evidence>
<dbReference type="RefSeq" id="WP_064124145.1">
    <property type="nucleotide sequence ID" value="NZ_CP015243.1"/>
</dbReference>
<feature type="transmembrane region" description="Helical" evidence="10">
    <location>
        <begin position="195"/>
        <end position="214"/>
    </location>
</feature>
<dbReference type="GO" id="GO:0015648">
    <property type="term" value="F:lipid-linked peptidoglycan transporter activity"/>
    <property type="evidence" value="ECO:0007669"/>
    <property type="project" value="UniProtKB-UniRule"/>
</dbReference>
<keyword evidence="10 11" id="KW-0961">Cell wall biogenesis/degradation</keyword>
<protein>
    <recommendedName>
        <fullName evidence="10">Probable lipid II flippase MurJ</fullName>
    </recommendedName>
</protein>
<keyword evidence="10 11" id="KW-0813">Transport</keyword>
<organism evidence="12 13">
    <name type="scientific">Halotalea alkalilenta</name>
    <dbReference type="NCBI Taxonomy" id="376489"/>
    <lineage>
        <taxon>Bacteria</taxon>
        <taxon>Pseudomonadati</taxon>
        <taxon>Pseudomonadota</taxon>
        <taxon>Gammaproteobacteria</taxon>
        <taxon>Oceanospirillales</taxon>
        <taxon>Halomonadaceae</taxon>
        <taxon>Halotalea</taxon>
    </lineage>
</organism>
<dbReference type="HAMAP" id="MF_02078">
    <property type="entry name" value="MurJ_MviN"/>
    <property type="match status" value="1"/>
</dbReference>
<dbReference type="NCBIfam" id="TIGR01695">
    <property type="entry name" value="murJ_mviN"/>
    <property type="match status" value="1"/>
</dbReference>
<feature type="transmembrane region" description="Helical" evidence="10">
    <location>
        <begin position="363"/>
        <end position="382"/>
    </location>
</feature>
<keyword evidence="13" id="KW-1185">Reference proteome</keyword>
<evidence type="ECO:0000256" key="6">
    <source>
        <dbReference type="ARBA" id="ARBA00022989"/>
    </source>
</evidence>
<dbReference type="Pfam" id="PF03023">
    <property type="entry name" value="MurJ"/>
    <property type="match status" value="1"/>
</dbReference>
<dbReference type="PANTHER" id="PTHR47019">
    <property type="entry name" value="LIPID II FLIPPASE MURJ"/>
    <property type="match status" value="1"/>
</dbReference>
<reference evidence="12 13" key="1">
    <citation type="submission" date="2016-04" db="EMBL/GenBank/DDBJ databases">
        <title>Complete Genome Sequence of Halotalea alkalilenta IHB B 13600.</title>
        <authorList>
            <person name="Swarnkar M.K."/>
            <person name="Sharma A."/>
            <person name="Kaushal K."/>
            <person name="Soni R."/>
            <person name="Rana S."/>
            <person name="Singh A.K."/>
            <person name="Gulati A."/>
        </authorList>
    </citation>
    <scope>NUCLEOTIDE SEQUENCE [LARGE SCALE GENOMIC DNA]</scope>
    <source>
        <strain evidence="12 13">IHB B 13600</strain>
    </source>
</reference>
<feature type="transmembrane region" description="Helical" evidence="10">
    <location>
        <begin position="484"/>
        <end position="504"/>
    </location>
</feature>
<evidence type="ECO:0000256" key="4">
    <source>
        <dbReference type="ARBA" id="ARBA00022960"/>
    </source>
</evidence>
<comment type="pathway">
    <text evidence="10">Cell wall biogenesis; peptidoglycan biosynthesis.</text>
</comment>
<dbReference type="Proteomes" id="UP000077875">
    <property type="component" value="Chromosome"/>
</dbReference>
<keyword evidence="6 10" id="KW-1133">Transmembrane helix</keyword>
<dbReference type="InterPro" id="IPR004268">
    <property type="entry name" value="MurJ"/>
</dbReference>
<feature type="transmembrane region" description="Helical" evidence="10">
    <location>
        <begin position="140"/>
        <end position="157"/>
    </location>
</feature>
<dbReference type="GO" id="GO:0005886">
    <property type="term" value="C:plasma membrane"/>
    <property type="evidence" value="ECO:0007669"/>
    <property type="project" value="UniProtKB-SubCell"/>
</dbReference>
<comment type="similarity">
    <text evidence="9 10 11">Belongs to the MurJ/MviN family.</text>
</comment>
<evidence type="ECO:0000313" key="13">
    <source>
        <dbReference type="Proteomes" id="UP000077875"/>
    </source>
</evidence>
<evidence type="ECO:0000256" key="9">
    <source>
        <dbReference type="ARBA" id="ARBA00061532"/>
    </source>
</evidence>
<dbReference type="CDD" id="cd13123">
    <property type="entry name" value="MATE_MurJ_like"/>
    <property type="match status" value="1"/>
</dbReference>
<feature type="transmembrane region" description="Helical" evidence="10">
    <location>
        <begin position="394"/>
        <end position="412"/>
    </location>
</feature>
<dbReference type="GO" id="GO:0009252">
    <property type="term" value="P:peptidoglycan biosynthetic process"/>
    <property type="evidence" value="ECO:0007669"/>
    <property type="project" value="UniProtKB-UniRule"/>
</dbReference>
<evidence type="ECO:0000256" key="10">
    <source>
        <dbReference type="HAMAP-Rule" id="MF_02078"/>
    </source>
</evidence>
<comment type="subcellular location">
    <subcellularLocation>
        <location evidence="10">Cell inner membrane</location>
        <topology evidence="10">Multi-pass membrane protein</topology>
    </subcellularLocation>
    <subcellularLocation>
        <location evidence="1">Cell membrane</location>
        <topology evidence="1">Multi-pass membrane protein</topology>
    </subcellularLocation>
</comment>
<evidence type="ECO:0000256" key="8">
    <source>
        <dbReference type="ARBA" id="ARBA00060041"/>
    </source>
</evidence>
<feature type="transmembrane region" description="Helical" evidence="10">
    <location>
        <begin position="418"/>
        <end position="436"/>
    </location>
</feature>
<keyword evidence="10" id="KW-0997">Cell inner membrane</keyword>
<feature type="transmembrane region" description="Helical" evidence="10">
    <location>
        <begin position="164"/>
        <end position="183"/>
    </location>
</feature>
<keyword evidence="2 10" id="KW-1003">Cell membrane</keyword>
<dbReference type="AlphaFoldDB" id="A0A172YJB7"/>
<evidence type="ECO:0000256" key="5">
    <source>
        <dbReference type="ARBA" id="ARBA00022984"/>
    </source>
</evidence>
<name>A0A172YJB7_9GAMM</name>
<proteinExistence type="inferred from homology"/>
<sequence length="516" mass="56073">MKERKVAGLLRSGAVVGAMTMISRVLGMVRDVMIASLLGAGGGADAFFVAFRIPNLLRRLFAEGAFNQAFVPVLSEYATKDDPRETRRLLDATAGSLAMVLTLITLVAVLLSPWLVWIFAPGFSSDAGKLALTSDMLRITFPYLLLISLTAFCSAVLNSWNRFAIPALTPVFLNLTMIAAVLWLSPRLEVPAMGLAWGVLAAGVIQLGFQLPFLGRLGLLPRPRPDFSHPGVRRILKLMGPALFGVSVAQINMLLNTILASFLVTGSVSWLYYSDRLVELPIGIFGVAIATVILPALSRRHASQSTEHFSRMLDWALRMVLIISLPAALAIFLLAEPLLVTLFHYGAMTDHDIEMTARSLRALAFGVIAYMLIKVLAPGFYARQDTRTPVRIGVIAMAANMAFNLVLVWPLAHAGLALATALAAYVNAGLLARGLLRQGVLVVQPGWRRFWLQVGGGCGLLGAGLWWLVPPLQQWLAWGVLERAGMMSAVIVASMAVYFAWLALTGMRLSHFRMRG</sequence>
<evidence type="ECO:0000256" key="7">
    <source>
        <dbReference type="ARBA" id="ARBA00023136"/>
    </source>
</evidence>
<dbReference type="GO" id="GO:0008360">
    <property type="term" value="P:regulation of cell shape"/>
    <property type="evidence" value="ECO:0007669"/>
    <property type="project" value="UniProtKB-UniRule"/>
</dbReference>
<keyword evidence="3 10" id="KW-0812">Transmembrane</keyword>
<dbReference type="EMBL" id="CP015243">
    <property type="protein sequence ID" value="ANF59313.1"/>
    <property type="molecule type" value="Genomic_DNA"/>
</dbReference>
<evidence type="ECO:0000256" key="2">
    <source>
        <dbReference type="ARBA" id="ARBA00022475"/>
    </source>
</evidence>
<dbReference type="PRINTS" id="PR01806">
    <property type="entry name" value="VIRFACTRMVIN"/>
</dbReference>
<keyword evidence="4 10" id="KW-0133">Cell shape</keyword>
<feature type="transmembrane region" description="Helical" evidence="10">
    <location>
        <begin position="319"/>
        <end position="343"/>
    </location>
</feature>
<feature type="transmembrane region" description="Helical" evidence="10">
    <location>
        <begin position="235"/>
        <end position="260"/>
    </location>
</feature>
<dbReference type="PIRSF" id="PIRSF002869">
    <property type="entry name" value="MviN"/>
    <property type="match status" value="1"/>
</dbReference>
<feature type="transmembrane region" description="Helical" evidence="10">
    <location>
        <begin position="97"/>
        <end position="120"/>
    </location>
</feature>
<evidence type="ECO:0000256" key="11">
    <source>
        <dbReference type="PIRNR" id="PIRNR002869"/>
    </source>
</evidence>
<keyword evidence="7 10" id="KW-0472">Membrane</keyword>
<feature type="transmembrane region" description="Helical" evidence="10">
    <location>
        <begin position="280"/>
        <end position="298"/>
    </location>
</feature>
<evidence type="ECO:0000313" key="12">
    <source>
        <dbReference type="EMBL" id="ANF59313.1"/>
    </source>
</evidence>
<accession>A0A172YJB7</accession>
<gene>
    <name evidence="10" type="primary">murJ</name>
    <name evidence="12" type="ORF">A5892_19160</name>
</gene>
<feature type="transmembrane region" description="Helical" evidence="10">
    <location>
        <begin position="7"/>
        <end position="26"/>
    </location>
</feature>
<dbReference type="InterPro" id="IPR051050">
    <property type="entry name" value="Lipid_II_flippase_MurJ/MviN"/>
</dbReference>
<comment type="function">
    <text evidence="8 10 11">Involved in peptidoglycan biosynthesis. Transports lipid-linked peptidoglycan precursors from the inner to the outer leaflet of the cytoplasmic membrane.</text>
</comment>
<feature type="transmembrane region" description="Helical" evidence="10">
    <location>
        <begin position="448"/>
        <end position="469"/>
    </location>
</feature>
<keyword evidence="5 10" id="KW-0573">Peptidoglycan synthesis</keyword>
<evidence type="ECO:0000256" key="3">
    <source>
        <dbReference type="ARBA" id="ARBA00022692"/>
    </source>
</evidence>
<dbReference type="GO" id="GO:0034204">
    <property type="term" value="P:lipid translocation"/>
    <property type="evidence" value="ECO:0007669"/>
    <property type="project" value="TreeGrafter"/>
</dbReference>
<dbReference type="STRING" id="376489.A5892_19160"/>
<dbReference type="KEGG" id="haa:A5892_19160"/>